<name>J7SIT9_STRSL</name>
<keyword evidence="1" id="KW-0472">Membrane</keyword>
<organism evidence="2 3">
    <name type="scientific">Streptococcus salivarius K12</name>
    <dbReference type="NCBI Taxonomy" id="1200793"/>
    <lineage>
        <taxon>Bacteria</taxon>
        <taxon>Bacillati</taxon>
        <taxon>Bacillota</taxon>
        <taxon>Bacilli</taxon>
        <taxon>Lactobacillales</taxon>
        <taxon>Streptococcaceae</taxon>
        <taxon>Streptococcus</taxon>
    </lineage>
</organism>
<dbReference type="AlphaFoldDB" id="J7SIT9"/>
<dbReference type="InterPro" id="IPR021707">
    <property type="entry name" value="DUF3290"/>
</dbReference>
<dbReference type="PATRIC" id="fig|1200793.3.peg.1262"/>
<dbReference type="Pfam" id="PF11694">
    <property type="entry name" value="DUF3290"/>
    <property type="match status" value="1"/>
</dbReference>
<keyword evidence="1" id="KW-0812">Transmembrane</keyword>
<dbReference type="EMBL" id="ALIF01000001">
    <property type="protein sequence ID" value="EJO17382.1"/>
    <property type="molecule type" value="Genomic_DNA"/>
</dbReference>
<feature type="transmembrane region" description="Helical" evidence="1">
    <location>
        <begin position="39"/>
        <end position="59"/>
    </location>
</feature>
<gene>
    <name evidence="2" type="ORF">RSSL_01306</name>
</gene>
<protein>
    <submittedName>
        <fullName evidence="2">Uncharacterized protein</fullName>
    </submittedName>
</protein>
<keyword evidence="1" id="KW-1133">Transmembrane helix</keyword>
<dbReference type="Proteomes" id="UP000006983">
    <property type="component" value="Unassembled WGS sequence"/>
</dbReference>
<sequence>MIEFKDFLTYNVIDIMKGNLSMKFYSYDYVLSQISQQNWVMVAITAGLILVTGVFAFKAFKERHDTKFRELSIISILTLVAVVLIAISNFQSNQSNNDQFRASLHFIEVVSKNLDVDKSKVYVNTSTTTDGAILKVGNKYYRAISGSEPDSYLLEQIKLYKSDVELVEVKK</sequence>
<reference evidence="2 3" key="1">
    <citation type="journal article" date="2012" name="J. Bacteriol.">
        <title>Genome Sequence of the Lantibiotic Bacteriocin Producer Streptococcus salivarius Strain K12.</title>
        <authorList>
            <person name="Barretto C."/>
            <person name="Alvarez-Martin P."/>
            <person name="Foata F."/>
            <person name="Renault P."/>
            <person name="Berger B."/>
        </authorList>
    </citation>
    <scope>NUCLEOTIDE SEQUENCE [LARGE SCALE GENOMIC DNA]</scope>
    <source>
        <strain evidence="2 3">K12</strain>
    </source>
</reference>
<keyword evidence="3" id="KW-1185">Reference proteome</keyword>
<evidence type="ECO:0000256" key="1">
    <source>
        <dbReference type="SAM" id="Phobius"/>
    </source>
</evidence>
<evidence type="ECO:0000313" key="3">
    <source>
        <dbReference type="Proteomes" id="UP000006983"/>
    </source>
</evidence>
<proteinExistence type="predicted"/>
<evidence type="ECO:0000313" key="2">
    <source>
        <dbReference type="EMBL" id="EJO17382.1"/>
    </source>
</evidence>
<comment type="caution">
    <text evidence="2">The sequence shown here is derived from an EMBL/GenBank/DDBJ whole genome shotgun (WGS) entry which is preliminary data.</text>
</comment>
<feature type="transmembrane region" description="Helical" evidence="1">
    <location>
        <begin position="71"/>
        <end position="90"/>
    </location>
</feature>
<accession>J7SIT9</accession>